<dbReference type="AlphaFoldDB" id="A0A1I7YC19"/>
<feature type="compositionally biased region" description="Basic and acidic residues" evidence="1">
    <location>
        <begin position="23"/>
        <end position="46"/>
    </location>
</feature>
<reference evidence="3" key="1">
    <citation type="submission" date="2016-11" db="UniProtKB">
        <authorList>
            <consortium name="WormBaseParasite"/>
        </authorList>
    </citation>
    <scope>IDENTIFICATION</scope>
</reference>
<feature type="compositionally biased region" description="Polar residues" evidence="1">
    <location>
        <begin position="97"/>
        <end position="108"/>
    </location>
</feature>
<evidence type="ECO:0000256" key="1">
    <source>
        <dbReference type="SAM" id="MobiDB-lite"/>
    </source>
</evidence>
<accession>A0A1I7YC19</accession>
<sequence length="210" mass="23757">MDLLQRLLKKNAERQKKLQSARHITEEMRKLTELKAHKEERGEGRSGHPKGGRRIPPPIVKQTIQQTFKELRVAALREEAEEKEPRRSRPSILPSSQTPMADSSQCSAINLGDGAERQIDPSRRSGVTSPRVRRSEKVTMAPRNRVDFALIMTHRYSCAYLRGTIRNCDILDCNPRPSSGSHAGVDSYILDIDMHLRRPSGAVTDSVPWD</sequence>
<proteinExistence type="predicted"/>
<evidence type="ECO:0000313" key="2">
    <source>
        <dbReference type="Proteomes" id="UP000095287"/>
    </source>
</evidence>
<feature type="region of interest" description="Disordered" evidence="1">
    <location>
        <begin position="11"/>
        <end position="60"/>
    </location>
</feature>
<feature type="compositionally biased region" description="Basic and acidic residues" evidence="1">
    <location>
        <begin position="114"/>
        <end position="123"/>
    </location>
</feature>
<protein>
    <submittedName>
        <fullName evidence="3">Uncharacterized protein</fullName>
    </submittedName>
</protein>
<feature type="compositionally biased region" description="Basic and acidic residues" evidence="1">
    <location>
        <begin position="78"/>
        <end position="87"/>
    </location>
</feature>
<dbReference type="WBParaSite" id="L893_g14798.t1">
    <property type="protein sequence ID" value="L893_g14798.t1"/>
    <property type="gene ID" value="L893_g14798"/>
</dbReference>
<organism evidence="2 3">
    <name type="scientific">Steinernema glaseri</name>
    <dbReference type="NCBI Taxonomy" id="37863"/>
    <lineage>
        <taxon>Eukaryota</taxon>
        <taxon>Metazoa</taxon>
        <taxon>Ecdysozoa</taxon>
        <taxon>Nematoda</taxon>
        <taxon>Chromadorea</taxon>
        <taxon>Rhabditida</taxon>
        <taxon>Tylenchina</taxon>
        <taxon>Panagrolaimomorpha</taxon>
        <taxon>Strongyloidoidea</taxon>
        <taxon>Steinernematidae</taxon>
        <taxon>Steinernema</taxon>
    </lineage>
</organism>
<feature type="region of interest" description="Disordered" evidence="1">
    <location>
        <begin position="78"/>
        <end position="135"/>
    </location>
</feature>
<evidence type="ECO:0000313" key="3">
    <source>
        <dbReference type="WBParaSite" id="L893_g14798.t1"/>
    </source>
</evidence>
<keyword evidence="2" id="KW-1185">Reference proteome</keyword>
<name>A0A1I7YC19_9BILA</name>
<dbReference type="Proteomes" id="UP000095287">
    <property type="component" value="Unplaced"/>
</dbReference>